<feature type="compositionally biased region" description="Low complexity" evidence="12">
    <location>
        <begin position="525"/>
        <end position="542"/>
    </location>
</feature>
<feature type="region of interest" description="Disordered" evidence="12">
    <location>
        <begin position="265"/>
        <end position="349"/>
    </location>
</feature>
<dbReference type="EMBL" id="BSXT01000130">
    <property type="protein sequence ID" value="GMF18484.1"/>
    <property type="molecule type" value="Genomic_DNA"/>
</dbReference>
<evidence type="ECO:0000256" key="1">
    <source>
        <dbReference type="ARBA" id="ARBA00001974"/>
    </source>
</evidence>
<dbReference type="InterPro" id="IPR036188">
    <property type="entry name" value="FAD/NAD-bd_sf"/>
</dbReference>
<evidence type="ECO:0000256" key="2">
    <source>
        <dbReference type="ARBA" id="ARBA00007532"/>
    </source>
</evidence>
<dbReference type="Proteomes" id="UP001165121">
    <property type="component" value="Unassembled WGS sequence"/>
</dbReference>
<dbReference type="GO" id="GO:0005829">
    <property type="term" value="C:cytosol"/>
    <property type="evidence" value="ECO:0007669"/>
    <property type="project" value="TreeGrafter"/>
</dbReference>
<feature type="compositionally biased region" description="Low complexity" evidence="12">
    <location>
        <begin position="487"/>
        <end position="506"/>
    </location>
</feature>
<evidence type="ECO:0000256" key="7">
    <source>
        <dbReference type="ARBA" id="ARBA00022827"/>
    </source>
</evidence>
<feature type="compositionally biased region" description="Low complexity" evidence="12">
    <location>
        <begin position="213"/>
        <end position="242"/>
    </location>
</feature>
<keyword evidence="8" id="KW-0862">Zinc</keyword>
<protein>
    <recommendedName>
        <fullName evidence="3">glutathione-disulfide reductase</fullName>
        <ecNumber evidence="3">1.8.1.7</ecNumber>
    </recommendedName>
</protein>
<evidence type="ECO:0000256" key="8">
    <source>
        <dbReference type="ARBA" id="ARBA00022833"/>
    </source>
</evidence>
<dbReference type="SUPFAM" id="SSF51905">
    <property type="entry name" value="FAD/NAD(P)-binding domain"/>
    <property type="match status" value="1"/>
</dbReference>
<evidence type="ECO:0000259" key="13">
    <source>
        <dbReference type="PROSITE" id="PS50134"/>
    </source>
</evidence>
<accession>A0A9W6TR87</accession>
<evidence type="ECO:0000256" key="4">
    <source>
        <dbReference type="ARBA" id="ARBA00022630"/>
    </source>
</evidence>
<feature type="compositionally biased region" description="Pro residues" evidence="12">
    <location>
        <begin position="280"/>
        <end position="290"/>
    </location>
</feature>
<feature type="region of interest" description="Disordered" evidence="12">
    <location>
        <begin position="196"/>
        <end position="242"/>
    </location>
</feature>
<evidence type="ECO:0000256" key="3">
    <source>
        <dbReference type="ARBA" id="ARBA00012607"/>
    </source>
</evidence>
<evidence type="ECO:0000256" key="9">
    <source>
        <dbReference type="ARBA" id="ARBA00023002"/>
    </source>
</evidence>
<sequence length="1074" mass="114518">MMAWPEEPQPRPGGSSGGPGDWTDAELLESANFYPADGGDERAQHGANNFLSASQGTAQAGLTYSASCPSFSGLDNADDLMGGAGAGGGLVSFPFGSQEPLVDTLGPAADASFPGDKSYDMLLQFQQDYQNASQRQFPHQQVLGQPMDLMQQQMACGRRGFYGSQSDMIGFSIDEFSMQADNQNWPPVAYGSAPGAIGGNYMQQAHQKRHQQHQQQQQGSMQSICDSSGDNSVSSSAEVEPVSELDMLLSENERANLFDAIRDFESPGSAMDSIDAQPSPERPPQQPTQMPPSIETKEQVGTPLKKAAASPALHPGTQKKSPHGAPRPLSLDSSASAPPSGMPPSGCVPMRTRLHQILVHSVQNSDAGSSLSSYERNYLMQSPLFFPAKAPETAGSLWLLLHAAQCESGCEIAGCSVMRRVLNHCLGCELVVGKCKQPCNDAKAMLLHYGSCNSKGSMHGRSCSVCWNLLEIDYSHQALSNSNGGRSSSHTPSTTPSSFVSTSPSPHMGTPPLVPMPASPGLGGSPAYRSPSRRSTSSSGVSTKHVPIQPNPLPTASNPKGLMCALPPQFGYSLSLYLEQTSAPFRAEVKSRVEKRVTAAAGQDLLQHMQKKTRLRSLDDLRSEARTIVLGEMERELHLHMQAYNWANSAGGGSLPEGSSQLPPYLLNFSVAGFGAFQAQQAAFQAAMTSGSSLPPAAPSTSPPVGARRSASGPSKLAPSGSPPKVPARDKNLANSKVDLIRGSAKFNKKGIVEVDGKEISAKHVMIAVGGKPLVPDIPGACLVWFRLYLRNFDRWGQLTDFRMILEQARSCDIVRTTLEDAMAKDGVQLRPHTNIVRVEKAADGTKTLVLDDGSEYSGYDNVIYAAGRVPLTSNLKLDNAGVATDKNGFIQVNEFQETSNSAVLAVGDVCGTPALTPVAIAAGRRLSDRLFGGMKDAKISYENIPTVVFSHPPIGTTGLTEEQARRKYGDDNVKVYTSRFVNMYYGLINEMDEATGEAKEKPKTAMKLVCAGKEEKVVGLHMIGMAADEILQGFGVAVKMGATKADFDNCIAIHPTAGEELVTLAPWGLSGHD</sequence>
<dbReference type="PRINTS" id="PR00411">
    <property type="entry name" value="PNDRDTASEI"/>
</dbReference>
<dbReference type="PROSITE" id="PS50134">
    <property type="entry name" value="ZF_TAZ"/>
    <property type="match status" value="1"/>
</dbReference>
<dbReference type="Pfam" id="PF07992">
    <property type="entry name" value="Pyr_redox_2"/>
    <property type="match status" value="1"/>
</dbReference>
<dbReference type="InterPro" id="IPR004099">
    <property type="entry name" value="Pyr_nucl-diS_OxRdtase_dimer"/>
</dbReference>
<dbReference type="GO" id="GO:0050660">
    <property type="term" value="F:flavin adenine dinucleotide binding"/>
    <property type="evidence" value="ECO:0007669"/>
    <property type="project" value="InterPro"/>
</dbReference>
<dbReference type="AlphaFoldDB" id="A0A9W6TR87"/>
<organism evidence="14 15">
    <name type="scientific">Phytophthora fragariaefolia</name>
    <dbReference type="NCBI Taxonomy" id="1490495"/>
    <lineage>
        <taxon>Eukaryota</taxon>
        <taxon>Sar</taxon>
        <taxon>Stramenopiles</taxon>
        <taxon>Oomycota</taxon>
        <taxon>Peronosporomycetes</taxon>
        <taxon>Peronosporales</taxon>
        <taxon>Peronosporaceae</taxon>
        <taxon>Phytophthora</taxon>
    </lineage>
</organism>
<dbReference type="GO" id="GO:0034599">
    <property type="term" value="P:cellular response to oxidative stress"/>
    <property type="evidence" value="ECO:0007669"/>
    <property type="project" value="TreeGrafter"/>
</dbReference>
<comment type="cofactor">
    <cofactor evidence="1">
        <name>FAD</name>
        <dbReference type="ChEBI" id="CHEBI:57692"/>
    </cofactor>
</comment>
<dbReference type="Gene3D" id="1.20.1020.10">
    <property type="entry name" value="TAZ domain"/>
    <property type="match status" value="1"/>
</dbReference>
<evidence type="ECO:0000256" key="12">
    <source>
        <dbReference type="SAM" id="MobiDB-lite"/>
    </source>
</evidence>
<dbReference type="InterPro" id="IPR046952">
    <property type="entry name" value="GSHR/TRXR-like"/>
</dbReference>
<feature type="domain" description="TAZ-type" evidence="13">
    <location>
        <begin position="372"/>
        <end position="469"/>
    </location>
</feature>
<dbReference type="PRINTS" id="PR00368">
    <property type="entry name" value="FADPNR"/>
</dbReference>
<comment type="similarity">
    <text evidence="2">Belongs to the class-I pyridine nucleotide-disulfide oxidoreductase family.</text>
</comment>
<keyword evidence="4" id="KW-0285">Flavoprotein</keyword>
<evidence type="ECO:0000313" key="15">
    <source>
        <dbReference type="Proteomes" id="UP001165121"/>
    </source>
</evidence>
<gene>
    <name evidence="14" type="ORF">Pfra01_000163800</name>
</gene>
<dbReference type="Pfam" id="PF02135">
    <property type="entry name" value="zf-TAZ"/>
    <property type="match status" value="1"/>
</dbReference>
<dbReference type="OrthoDB" id="167934at2759"/>
<dbReference type="InterPro" id="IPR016156">
    <property type="entry name" value="FAD/NAD-linked_Rdtase_dimer_sf"/>
</dbReference>
<proteinExistence type="inferred from homology"/>
<keyword evidence="11" id="KW-0676">Redox-active center</keyword>
<dbReference type="InterPro" id="IPR035898">
    <property type="entry name" value="TAZ_dom_sf"/>
</dbReference>
<dbReference type="GO" id="GO:0005739">
    <property type="term" value="C:mitochondrion"/>
    <property type="evidence" value="ECO:0007669"/>
    <property type="project" value="TreeGrafter"/>
</dbReference>
<keyword evidence="9" id="KW-0560">Oxidoreductase</keyword>
<evidence type="ECO:0000256" key="11">
    <source>
        <dbReference type="ARBA" id="ARBA00023284"/>
    </source>
</evidence>
<evidence type="ECO:0000313" key="14">
    <source>
        <dbReference type="EMBL" id="GMF18484.1"/>
    </source>
</evidence>
<dbReference type="FunFam" id="3.30.390.30:FF:000003">
    <property type="entry name" value="Glutathione reductase"/>
    <property type="match status" value="1"/>
</dbReference>
<dbReference type="GO" id="GO:0006749">
    <property type="term" value="P:glutathione metabolic process"/>
    <property type="evidence" value="ECO:0007669"/>
    <property type="project" value="TreeGrafter"/>
</dbReference>
<comment type="caution">
    <text evidence="14">The sequence shown here is derived from an EMBL/GenBank/DDBJ whole genome shotgun (WGS) entry which is preliminary data.</text>
</comment>
<dbReference type="InterPro" id="IPR000197">
    <property type="entry name" value="Znf_TAZ"/>
</dbReference>
<feature type="compositionally biased region" description="Low complexity" evidence="12">
    <location>
        <begin position="326"/>
        <end position="345"/>
    </location>
</feature>
<dbReference type="InterPro" id="IPR023753">
    <property type="entry name" value="FAD/NAD-binding_dom"/>
</dbReference>
<dbReference type="SUPFAM" id="SSF55424">
    <property type="entry name" value="FAD/NAD-linked reductases, dimerisation (C-terminal) domain"/>
    <property type="match status" value="1"/>
</dbReference>
<keyword evidence="15" id="KW-1185">Reference proteome</keyword>
<dbReference type="EC" id="1.8.1.7" evidence="3"/>
<dbReference type="Gene3D" id="3.30.390.30">
    <property type="match status" value="1"/>
</dbReference>
<name>A0A9W6TR87_9STRA</name>
<dbReference type="PANTHER" id="PTHR42737">
    <property type="entry name" value="GLUTATHIONE REDUCTASE"/>
    <property type="match status" value="1"/>
</dbReference>
<evidence type="ECO:0000256" key="10">
    <source>
        <dbReference type="ARBA" id="ARBA00023157"/>
    </source>
</evidence>
<feature type="region of interest" description="Disordered" evidence="12">
    <location>
        <begin position="1"/>
        <end position="47"/>
    </location>
</feature>
<dbReference type="Pfam" id="PF02852">
    <property type="entry name" value="Pyr_redox_dim"/>
    <property type="match status" value="1"/>
</dbReference>
<dbReference type="GO" id="GO:0004362">
    <property type="term" value="F:glutathione-disulfide reductase (NADPH) activity"/>
    <property type="evidence" value="ECO:0007669"/>
    <property type="project" value="UniProtKB-EC"/>
</dbReference>
<keyword evidence="6" id="KW-0863">Zinc-finger</keyword>
<dbReference type="SMART" id="SM00551">
    <property type="entry name" value="ZnF_TAZ"/>
    <property type="match status" value="1"/>
</dbReference>
<dbReference type="GO" id="GO:0045454">
    <property type="term" value="P:cell redox homeostasis"/>
    <property type="evidence" value="ECO:0007669"/>
    <property type="project" value="InterPro"/>
</dbReference>
<feature type="region of interest" description="Disordered" evidence="12">
    <location>
        <begin position="690"/>
        <end position="732"/>
    </location>
</feature>
<dbReference type="PANTHER" id="PTHR42737:SF2">
    <property type="entry name" value="GLUTATHIONE REDUCTASE"/>
    <property type="match status" value="1"/>
</dbReference>
<dbReference type="Gene3D" id="3.50.50.60">
    <property type="entry name" value="FAD/NAD(P)-binding domain"/>
    <property type="match status" value="4"/>
</dbReference>
<dbReference type="SUPFAM" id="SSF57933">
    <property type="entry name" value="TAZ domain"/>
    <property type="match status" value="1"/>
</dbReference>
<evidence type="ECO:0000256" key="6">
    <source>
        <dbReference type="ARBA" id="ARBA00022771"/>
    </source>
</evidence>
<evidence type="ECO:0000256" key="5">
    <source>
        <dbReference type="ARBA" id="ARBA00022723"/>
    </source>
</evidence>
<keyword evidence="5" id="KW-0479">Metal-binding</keyword>
<keyword evidence="10" id="KW-1015">Disulfide bond</keyword>
<reference evidence="14" key="1">
    <citation type="submission" date="2023-04" db="EMBL/GenBank/DDBJ databases">
        <title>Phytophthora fragariaefolia NBRC 109709.</title>
        <authorList>
            <person name="Ichikawa N."/>
            <person name="Sato H."/>
            <person name="Tonouchi N."/>
        </authorList>
    </citation>
    <scope>NUCLEOTIDE SEQUENCE</scope>
    <source>
        <strain evidence="14">NBRC 109709</strain>
    </source>
</reference>
<feature type="region of interest" description="Disordered" evidence="12">
    <location>
        <begin position="480"/>
        <end position="555"/>
    </location>
</feature>
<dbReference type="GO" id="GO:0008270">
    <property type="term" value="F:zinc ion binding"/>
    <property type="evidence" value="ECO:0007669"/>
    <property type="project" value="UniProtKB-KW"/>
</dbReference>
<keyword evidence="7" id="KW-0274">FAD</keyword>